<feature type="compositionally biased region" description="Pro residues" evidence="1">
    <location>
        <begin position="198"/>
        <end position="217"/>
    </location>
</feature>
<comment type="caution">
    <text evidence="2">The sequence shown here is derived from an EMBL/GenBank/DDBJ whole genome shotgun (WGS) entry which is preliminary data.</text>
</comment>
<name>A0AAW0AFI7_9AGAR</name>
<dbReference type="AlphaFoldDB" id="A0AAW0AFI7"/>
<dbReference type="Proteomes" id="UP001362999">
    <property type="component" value="Unassembled WGS sequence"/>
</dbReference>
<feature type="region of interest" description="Disordered" evidence="1">
    <location>
        <begin position="194"/>
        <end position="219"/>
    </location>
</feature>
<feature type="compositionally biased region" description="Pro residues" evidence="1">
    <location>
        <begin position="110"/>
        <end position="131"/>
    </location>
</feature>
<feature type="region of interest" description="Disordered" evidence="1">
    <location>
        <begin position="150"/>
        <end position="173"/>
    </location>
</feature>
<evidence type="ECO:0000313" key="2">
    <source>
        <dbReference type="EMBL" id="KAK7007849.1"/>
    </source>
</evidence>
<accession>A0AAW0AFI7</accession>
<evidence type="ECO:0000256" key="1">
    <source>
        <dbReference type="SAM" id="MobiDB-lite"/>
    </source>
</evidence>
<dbReference type="PRINTS" id="PR01217">
    <property type="entry name" value="PRICHEXTENSN"/>
</dbReference>
<dbReference type="EMBL" id="JAWWNJ010000069">
    <property type="protein sequence ID" value="KAK7007852.1"/>
    <property type="molecule type" value="Genomic_DNA"/>
</dbReference>
<sequence>MMRKVPSLLCSCHHHHLLPSKRSLRTGAAHSGALTLPFTSAAPTSHHGRQRSFANRRVPRHPPHPPFRSTSAPQHTLSAPPHLSTITTLACRRVSSDVIRGKPPAFTLYPPSPDTLSSPPPPQTAPPLPPPIVTPHIMFFTHPTRRRTRLDAIPPPPPRLPGVPTSTPSTHPLLSQARLSPSLVSSRRHRYYRRSPSPFCPRRPAPPIDAVPPPSSPVHPRFRPLSVRPILGRFSFNAPTPHQTASPMPSPSPAVIDITAAASPIDLSRRVVLHLSPPSPLHSHYSPTSTSTHQPRATPPSALVNTTKFTSIVRENRA</sequence>
<organism evidence="2 4">
    <name type="scientific">Favolaschia claudopus</name>
    <dbReference type="NCBI Taxonomy" id="2862362"/>
    <lineage>
        <taxon>Eukaryota</taxon>
        <taxon>Fungi</taxon>
        <taxon>Dikarya</taxon>
        <taxon>Basidiomycota</taxon>
        <taxon>Agaricomycotina</taxon>
        <taxon>Agaricomycetes</taxon>
        <taxon>Agaricomycetidae</taxon>
        <taxon>Agaricales</taxon>
        <taxon>Marasmiineae</taxon>
        <taxon>Mycenaceae</taxon>
        <taxon>Favolaschia</taxon>
    </lineage>
</organism>
<reference evidence="2 4" key="1">
    <citation type="journal article" date="2024" name="J Genomics">
        <title>Draft genome sequencing and assembly of Favolaschia claudopus CIRM-BRFM 2984 isolated from oak limbs.</title>
        <authorList>
            <person name="Navarro D."/>
            <person name="Drula E."/>
            <person name="Chaduli D."/>
            <person name="Cazenave R."/>
            <person name="Ahrendt S."/>
            <person name="Wang J."/>
            <person name="Lipzen A."/>
            <person name="Daum C."/>
            <person name="Barry K."/>
            <person name="Grigoriev I.V."/>
            <person name="Favel A."/>
            <person name="Rosso M.N."/>
            <person name="Martin F."/>
        </authorList>
    </citation>
    <scope>NUCLEOTIDE SEQUENCE [LARGE SCALE GENOMIC DNA]</scope>
    <source>
        <strain evidence="2 4">CIRM-BRFM 2984</strain>
    </source>
</reference>
<feature type="compositionally biased region" description="Low complexity" evidence="1">
    <location>
        <begin position="278"/>
        <end position="293"/>
    </location>
</feature>
<feature type="region of interest" description="Disordered" evidence="1">
    <location>
        <begin position="38"/>
        <end position="80"/>
    </location>
</feature>
<dbReference type="EMBL" id="JAWWNJ010000069">
    <property type="protein sequence ID" value="KAK7007849.1"/>
    <property type="molecule type" value="Genomic_DNA"/>
</dbReference>
<gene>
    <name evidence="2" type="ORF">R3P38DRAFT_3592751</name>
    <name evidence="3" type="ORF">R3P38DRAFT_3592762</name>
</gene>
<feature type="region of interest" description="Disordered" evidence="1">
    <location>
        <begin position="103"/>
        <end position="131"/>
    </location>
</feature>
<keyword evidence="4" id="KW-1185">Reference proteome</keyword>
<evidence type="ECO:0000313" key="3">
    <source>
        <dbReference type="EMBL" id="KAK7007852.1"/>
    </source>
</evidence>
<protein>
    <submittedName>
        <fullName evidence="2">Uncharacterized protein</fullName>
    </submittedName>
</protein>
<evidence type="ECO:0000313" key="4">
    <source>
        <dbReference type="Proteomes" id="UP001362999"/>
    </source>
</evidence>
<feature type="region of interest" description="Disordered" evidence="1">
    <location>
        <begin position="278"/>
        <end position="303"/>
    </location>
</feature>
<proteinExistence type="predicted"/>